<organism evidence="3 4">
    <name type="scientific">Plakobranchus ocellatus</name>
    <dbReference type="NCBI Taxonomy" id="259542"/>
    <lineage>
        <taxon>Eukaryota</taxon>
        <taxon>Metazoa</taxon>
        <taxon>Spiralia</taxon>
        <taxon>Lophotrochozoa</taxon>
        <taxon>Mollusca</taxon>
        <taxon>Gastropoda</taxon>
        <taxon>Heterobranchia</taxon>
        <taxon>Euthyneura</taxon>
        <taxon>Panpulmonata</taxon>
        <taxon>Sacoglossa</taxon>
        <taxon>Placobranchoidea</taxon>
        <taxon>Plakobranchidae</taxon>
        <taxon>Plakobranchus</taxon>
    </lineage>
</organism>
<reference evidence="3 4" key="1">
    <citation type="journal article" date="2021" name="Elife">
        <title>Chloroplast acquisition without the gene transfer in kleptoplastic sea slugs, Plakobranchus ocellatus.</title>
        <authorList>
            <person name="Maeda T."/>
            <person name="Takahashi S."/>
            <person name="Yoshida T."/>
            <person name="Shimamura S."/>
            <person name="Takaki Y."/>
            <person name="Nagai Y."/>
            <person name="Toyoda A."/>
            <person name="Suzuki Y."/>
            <person name="Arimoto A."/>
            <person name="Ishii H."/>
            <person name="Satoh N."/>
            <person name="Nishiyama T."/>
            <person name="Hasebe M."/>
            <person name="Maruyama T."/>
            <person name="Minagawa J."/>
            <person name="Obokata J."/>
            <person name="Shigenobu S."/>
        </authorList>
    </citation>
    <scope>NUCLEOTIDE SEQUENCE [LARGE SCALE GENOMIC DNA]</scope>
</reference>
<evidence type="ECO:0000256" key="1">
    <source>
        <dbReference type="SAM" id="MobiDB-lite"/>
    </source>
</evidence>
<evidence type="ECO:0000313" key="3">
    <source>
        <dbReference type="EMBL" id="GFO37868.1"/>
    </source>
</evidence>
<feature type="chain" id="PRO_5043932398" evidence="2">
    <location>
        <begin position="27"/>
        <end position="128"/>
    </location>
</feature>
<sequence>MVNLVLAMSILPAFLVLLIFPACIRGQAAAPQSQHITRLLINLLMHSERYLQQQQQQQQPNPQQNKYQQQQQQQQINQSWYDQFQEPTLPRPPSEPTPIRSIRPRRDPFFAYQIPPWYFYYWFLENHY</sequence>
<evidence type="ECO:0000313" key="4">
    <source>
        <dbReference type="Proteomes" id="UP000735302"/>
    </source>
</evidence>
<keyword evidence="2" id="KW-0732">Signal</keyword>
<dbReference type="EMBL" id="BLXT01007308">
    <property type="protein sequence ID" value="GFO37868.1"/>
    <property type="molecule type" value="Genomic_DNA"/>
</dbReference>
<accession>A0AAV4D1E1</accession>
<gene>
    <name evidence="3" type="ORF">PoB_006437300</name>
</gene>
<feature type="region of interest" description="Disordered" evidence="1">
    <location>
        <begin position="52"/>
        <end position="77"/>
    </location>
</feature>
<name>A0AAV4D1E1_9GAST</name>
<protein>
    <submittedName>
        <fullName evidence="3">Uncharacterized protein</fullName>
    </submittedName>
</protein>
<comment type="caution">
    <text evidence="3">The sequence shown here is derived from an EMBL/GenBank/DDBJ whole genome shotgun (WGS) entry which is preliminary data.</text>
</comment>
<proteinExistence type="predicted"/>
<keyword evidence="4" id="KW-1185">Reference proteome</keyword>
<evidence type="ECO:0000256" key="2">
    <source>
        <dbReference type="SAM" id="SignalP"/>
    </source>
</evidence>
<feature type="signal peptide" evidence="2">
    <location>
        <begin position="1"/>
        <end position="26"/>
    </location>
</feature>
<dbReference type="Proteomes" id="UP000735302">
    <property type="component" value="Unassembled WGS sequence"/>
</dbReference>
<dbReference type="AlphaFoldDB" id="A0AAV4D1E1"/>